<evidence type="ECO:0000313" key="1">
    <source>
        <dbReference type="EMBL" id="CEK58774.1"/>
    </source>
</evidence>
<accession>A0A0B6YR72</accession>
<sequence length="92" mass="10425">MVTKFDILSFRNKCPPWDKPSFHRCPSFLPSSLSGTFPQWCPTLGQPHHSSSLNTITKLNADVVGLYTNRRHQLSLMQSSHAHNGNKQCSWS</sequence>
<gene>
    <name evidence="1" type="primary">ORF34158</name>
</gene>
<protein>
    <submittedName>
        <fullName evidence="1">Uncharacterized protein</fullName>
    </submittedName>
</protein>
<reference evidence="1" key="1">
    <citation type="submission" date="2014-12" db="EMBL/GenBank/DDBJ databases">
        <title>Insight into the proteome of Arion vulgaris.</title>
        <authorList>
            <person name="Aradska J."/>
            <person name="Bulat T."/>
            <person name="Smidak R."/>
            <person name="Sarate P."/>
            <person name="Gangsoo J."/>
            <person name="Sialana F."/>
            <person name="Bilban M."/>
            <person name="Lubec G."/>
        </authorList>
    </citation>
    <scope>NUCLEOTIDE SEQUENCE</scope>
    <source>
        <tissue evidence="1">Skin</tissue>
    </source>
</reference>
<proteinExistence type="predicted"/>
<name>A0A0B6YR72_9EUPU</name>
<dbReference type="EMBL" id="HACG01011909">
    <property type="protein sequence ID" value="CEK58774.1"/>
    <property type="molecule type" value="Transcribed_RNA"/>
</dbReference>
<organism evidence="1">
    <name type="scientific">Arion vulgaris</name>
    <dbReference type="NCBI Taxonomy" id="1028688"/>
    <lineage>
        <taxon>Eukaryota</taxon>
        <taxon>Metazoa</taxon>
        <taxon>Spiralia</taxon>
        <taxon>Lophotrochozoa</taxon>
        <taxon>Mollusca</taxon>
        <taxon>Gastropoda</taxon>
        <taxon>Heterobranchia</taxon>
        <taxon>Euthyneura</taxon>
        <taxon>Panpulmonata</taxon>
        <taxon>Eupulmonata</taxon>
        <taxon>Stylommatophora</taxon>
        <taxon>Helicina</taxon>
        <taxon>Arionoidea</taxon>
        <taxon>Arionidae</taxon>
        <taxon>Arion</taxon>
    </lineage>
</organism>
<dbReference type="AlphaFoldDB" id="A0A0B6YR72"/>